<proteinExistence type="predicted"/>
<evidence type="ECO:0000313" key="2">
    <source>
        <dbReference type="Proteomes" id="UP000823775"/>
    </source>
</evidence>
<accession>A0ABS8S2J9</accession>
<name>A0ABS8S2J9_DATST</name>
<evidence type="ECO:0000313" key="1">
    <source>
        <dbReference type="EMBL" id="MCD7453089.1"/>
    </source>
</evidence>
<gene>
    <name evidence="1" type="ORF">HAX54_019597</name>
</gene>
<dbReference type="EMBL" id="JACEIK010000238">
    <property type="protein sequence ID" value="MCD7453089.1"/>
    <property type="molecule type" value="Genomic_DNA"/>
</dbReference>
<sequence>MVMLELSLIVLDVKGVKLRACLHGFSSSSSCCILICQPSSHVESGSSSLWIATVAIWSASVSNIIRRSLILFVCYYYGCCHVSF</sequence>
<keyword evidence="2" id="KW-1185">Reference proteome</keyword>
<protein>
    <submittedName>
        <fullName evidence="1">Uncharacterized protein</fullName>
    </submittedName>
</protein>
<dbReference type="Proteomes" id="UP000823775">
    <property type="component" value="Unassembled WGS sequence"/>
</dbReference>
<reference evidence="1 2" key="1">
    <citation type="journal article" date="2021" name="BMC Genomics">
        <title>Datura genome reveals duplications of psychoactive alkaloid biosynthetic genes and high mutation rate following tissue culture.</title>
        <authorList>
            <person name="Rajewski A."/>
            <person name="Carter-House D."/>
            <person name="Stajich J."/>
            <person name="Litt A."/>
        </authorList>
    </citation>
    <scope>NUCLEOTIDE SEQUENCE [LARGE SCALE GENOMIC DNA]</scope>
    <source>
        <strain evidence="1">AR-01</strain>
    </source>
</reference>
<comment type="caution">
    <text evidence="1">The sequence shown here is derived from an EMBL/GenBank/DDBJ whole genome shotgun (WGS) entry which is preliminary data.</text>
</comment>
<organism evidence="1 2">
    <name type="scientific">Datura stramonium</name>
    <name type="common">Jimsonweed</name>
    <name type="synonym">Common thornapple</name>
    <dbReference type="NCBI Taxonomy" id="4076"/>
    <lineage>
        <taxon>Eukaryota</taxon>
        <taxon>Viridiplantae</taxon>
        <taxon>Streptophyta</taxon>
        <taxon>Embryophyta</taxon>
        <taxon>Tracheophyta</taxon>
        <taxon>Spermatophyta</taxon>
        <taxon>Magnoliopsida</taxon>
        <taxon>eudicotyledons</taxon>
        <taxon>Gunneridae</taxon>
        <taxon>Pentapetalae</taxon>
        <taxon>asterids</taxon>
        <taxon>lamiids</taxon>
        <taxon>Solanales</taxon>
        <taxon>Solanaceae</taxon>
        <taxon>Solanoideae</taxon>
        <taxon>Datureae</taxon>
        <taxon>Datura</taxon>
    </lineage>
</organism>